<organism evidence="5 6">
    <name type="scientific">Glycine soja</name>
    <name type="common">Wild soybean</name>
    <dbReference type="NCBI Taxonomy" id="3848"/>
    <lineage>
        <taxon>Eukaryota</taxon>
        <taxon>Viridiplantae</taxon>
        <taxon>Streptophyta</taxon>
        <taxon>Embryophyta</taxon>
        <taxon>Tracheophyta</taxon>
        <taxon>Spermatophyta</taxon>
        <taxon>Magnoliopsida</taxon>
        <taxon>eudicotyledons</taxon>
        <taxon>Gunneridae</taxon>
        <taxon>Pentapetalae</taxon>
        <taxon>rosids</taxon>
        <taxon>fabids</taxon>
        <taxon>Fabales</taxon>
        <taxon>Fabaceae</taxon>
        <taxon>Papilionoideae</taxon>
        <taxon>50 kb inversion clade</taxon>
        <taxon>NPAAA clade</taxon>
        <taxon>indigoferoid/millettioid clade</taxon>
        <taxon>Phaseoleae</taxon>
        <taxon>Glycine</taxon>
        <taxon>Glycine subgen. Soja</taxon>
    </lineage>
</organism>
<keyword evidence="3" id="KW-0106">Calcium</keyword>
<evidence type="ECO:0000313" key="6">
    <source>
        <dbReference type="Proteomes" id="UP000289340"/>
    </source>
</evidence>
<evidence type="ECO:0000256" key="1">
    <source>
        <dbReference type="ARBA" id="ARBA00022723"/>
    </source>
</evidence>
<evidence type="ECO:0000256" key="2">
    <source>
        <dbReference type="ARBA" id="ARBA00022737"/>
    </source>
</evidence>
<evidence type="ECO:0000313" key="5">
    <source>
        <dbReference type="EMBL" id="RZB47073.1"/>
    </source>
</evidence>
<name>A0A445FE23_GLYSO</name>
<feature type="domain" description="EF-hand" evidence="4">
    <location>
        <begin position="38"/>
        <end position="73"/>
    </location>
</feature>
<dbReference type="FunFam" id="1.10.238.10:FF:000341">
    <property type="entry name" value="Putative calcium-binding protein CML19"/>
    <property type="match status" value="1"/>
</dbReference>
<dbReference type="SMART" id="SM00054">
    <property type="entry name" value="EFh"/>
    <property type="match status" value="4"/>
</dbReference>
<dbReference type="InterPro" id="IPR002048">
    <property type="entry name" value="EF_hand_dom"/>
</dbReference>
<dbReference type="PANTHER" id="PTHR10891">
    <property type="entry name" value="EF-HAND CALCIUM-BINDING DOMAIN CONTAINING PROTEIN"/>
    <property type="match status" value="1"/>
</dbReference>
<keyword evidence="1" id="KW-0479">Metal-binding</keyword>
<dbReference type="SUPFAM" id="SSF47473">
    <property type="entry name" value="EF-hand"/>
    <property type="match status" value="1"/>
</dbReference>
<feature type="domain" description="EF-hand" evidence="4">
    <location>
        <begin position="110"/>
        <end position="145"/>
    </location>
</feature>
<evidence type="ECO:0000259" key="4">
    <source>
        <dbReference type="PROSITE" id="PS50222"/>
    </source>
</evidence>
<dbReference type="PROSITE" id="PS50222">
    <property type="entry name" value="EF_HAND_2"/>
    <property type="match status" value="4"/>
</dbReference>
<dbReference type="Pfam" id="PF13499">
    <property type="entry name" value="EF-hand_7"/>
    <property type="match status" value="2"/>
</dbReference>
<gene>
    <name evidence="5" type="ORF">D0Y65_050915</name>
</gene>
<dbReference type="InterPro" id="IPR039647">
    <property type="entry name" value="EF_hand_pair_protein_CML-like"/>
</dbReference>
<dbReference type="AlphaFoldDB" id="A0A445FE23"/>
<dbReference type="CDD" id="cd00051">
    <property type="entry name" value="EFh"/>
    <property type="match status" value="2"/>
</dbReference>
<reference evidence="5 6" key="1">
    <citation type="submission" date="2018-09" db="EMBL/GenBank/DDBJ databases">
        <title>A high-quality reference genome of wild soybean provides a powerful tool to mine soybean genomes.</title>
        <authorList>
            <person name="Xie M."/>
            <person name="Chung C.Y.L."/>
            <person name="Li M.-W."/>
            <person name="Wong F.-L."/>
            <person name="Chan T.-F."/>
            <person name="Lam H.-M."/>
        </authorList>
    </citation>
    <scope>NUCLEOTIDE SEQUENCE [LARGE SCALE GENOMIC DNA]</scope>
    <source>
        <strain evidence="6">cv. W05</strain>
        <tissue evidence="5">Hypocotyl of etiolated seedlings</tissue>
    </source>
</reference>
<dbReference type="Gene3D" id="1.10.238.10">
    <property type="entry name" value="EF-hand"/>
    <property type="match status" value="2"/>
</dbReference>
<dbReference type="Proteomes" id="UP000289340">
    <property type="component" value="Chromosome 19"/>
</dbReference>
<proteinExistence type="predicted"/>
<feature type="domain" description="EF-hand" evidence="4">
    <location>
        <begin position="74"/>
        <end position="109"/>
    </location>
</feature>
<feature type="domain" description="EF-hand" evidence="4">
    <location>
        <begin position="2"/>
        <end position="37"/>
    </location>
</feature>
<comment type="caution">
    <text evidence="5">The sequence shown here is derived from an EMBL/GenBank/DDBJ whole genome shotgun (WGS) entry which is preliminary data.</text>
</comment>
<keyword evidence="2" id="KW-0677">Repeat</keyword>
<evidence type="ECO:0000256" key="3">
    <source>
        <dbReference type="ARBA" id="ARBA00022837"/>
    </source>
</evidence>
<sequence length="280" mass="31830">MDKLSQYERLFNQFDENGDGKISASELWQCVEAMGGELSEKDAEAAVALMDSDGDGLVGFDDFLRFVEGGKEEEKEDGLKEAFKMYEMDGSGCITPRSLKRMLSRLGESRSIDECKVMIARFDLDGDGVLTFDEFKIEQVQFHLSVLNIDHAILEEKPATITHASSNEEKAHYKAWERSNRLNLMLMRMTIANNIKTFIPKTENAKEFIRRKQGLRSRKSLSPLCKPPRESRLKIKAGKKFTKKHDKGKKQLKIIEALVQIQKKASKSNNCHFCGKAGHF</sequence>
<dbReference type="PROSITE" id="PS00018">
    <property type="entry name" value="EF_HAND_1"/>
    <property type="match status" value="3"/>
</dbReference>
<protein>
    <submittedName>
        <fullName evidence="5">Putative calcium-binding protein CML31</fullName>
    </submittedName>
</protein>
<accession>A0A445FE23</accession>
<dbReference type="EMBL" id="QZWG01000019">
    <property type="protein sequence ID" value="RZB47073.1"/>
    <property type="molecule type" value="Genomic_DNA"/>
</dbReference>
<keyword evidence="6" id="KW-1185">Reference proteome</keyword>
<dbReference type="InterPro" id="IPR011992">
    <property type="entry name" value="EF-hand-dom_pair"/>
</dbReference>
<dbReference type="InterPro" id="IPR018247">
    <property type="entry name" value="EF_Hand_1_Ca_BS"/>
</dbReference>
<dbReference type="GO" id="GO:0005509">
    <property type="term" value="F:calcium ion binding"/>
    <property type="evidence" value="ECO:0007669"/>
    <property type="project" value="InterPro"/>
</dbReference>